<comment type="caution">
    <text evidence="9">The sequence shown here is derived from an EMBL/GenBank/DDBJ whole genome shotgun (WGS) entry which is preliminary data.</text>
</comment>
<dbReference type="Gene3D" id="3.60.10.10">
    <property type="entry name" value="Endonuclease/exonuclease/phosphatase"/>
    <property type="match status" value="1"/>
</dbReference>
<keyword evidence="9" id="KW-0255">Endonuclease</keyword>
<evidence type="ECO:0000256" key="2">
    <source>
        <dbReference type="ARBA" id="ARBA00001946"/>
    </source>
</evidence>
<comment type="cofactor">
    <cofactor evidence="1">
        <name>Mn(2+)</name>
        <dbReference type="ChEBI" id="CHEBI:29035"/>
    </cofactor>
</comment>
<dbReference type="GO" id="GO:0006281">
    <property type="term" value="P:DNA repair"/>
    <property type="evidence" value="ECO:0007669"/>
    <property type="project" value="UniProtKB-KW"/>
</dbReference>
<dbReference type="SUPFAM" id="SSF56219">
    <property type="entry name" value="DNase I-like"/>
    <property type="match status" value="1"/>
</dbReference>
<accession>A0A4Q0UBE2</accession>
<reference evidence="9" key="1">
    <citation type="journal article" date="2021" name="PeerJ">
        <title>Extensive microbial diversity within the chicken gut microbiome revealed by metagenomics and culture.</title>
        <authorList>
            <person name="Gilroy R."/>
            <person name="Ravi A."/>
            <person name="Getino M."/>
            <person name="Pursley I."/>
            <person name="Horton D.L."/>
            <person name="Alikhan N.F."/>
            <person name="Baker D."/>
            <person name="Gharbi K."/>
            <person name="Hall N."/>
            <person name="Watson M."/>
            <person name="Adriaenssens E.M."/>
            <person name="Foster-Nyarko E."/>
            <person name="Jarju S."/>
            <person name="Secka A."/>
            <person name="Antonio M."/>
            <person name="Oren A."/>
            <person name="Chaudhuri R.R."/>
            <person name="La Ragione R."/>
            <person name="Hildebrand F."/>
            <person name="Pallen M.J."/>
        </authorList>
    </citation>
    <scope>NUCLEOTIDE SEQUENCE</scope>
    <source>
        <strain evidence="9">4100</strain>
    </source>
</reference>
<keyword evidence="8" id="KW-0234">DNA repair</keyword>
<evidence type="ECO:0000256" key="1">
    <source>
        <dbReference type="ARBA" id="ARBA00001936"/>
    </source>
</evidence>
<dbReference type="InterPro" id="IPR036691">
    <property type="entry name" value="Endo/exonu/phosph_ase_sf"/>
</dbReference>
<dbReference type="InterPro" id="IPR051547">
    <property type="entry name" value="TDP2-like"/>
</dbReference>
<sequence>MTTHNSQKASVIKWFRYVIWAVIVLYCGMSVYSAYGGYIRPSLSIAGKTAPLAVMAFPAIAFSLVVMTALLTCFKSKMAYAGFVTICICAPAIWNICPINIGKNQVSALQEYKTYKFITFNVMNMWDYDKTKHNNPDNRLLSFLIHSDADILSLQEIIYFPDESQNSNVRAQLDSLFKIYPHRVQATNGALMVLSKYPVRRINLPQPLVNRFLPYAAFTVELPQGTITLFDCHLESIGLTDSDKASYQDITRGKANKSDIKGIKNSAIHKLNEAYRTRAIQINQLREAADSIGGNIIIAGDFNDVPLSYTIRSLKDAGFKEAYPSLAIGPGFTYQADRLYFRIDHILYRGSLRPTSLEIPKVSLSDHYPMIMTFLE</sequence>
<reference evidence="9" key="2">
    <citation type="submission" date="2021-09" db="EMBL/GenBank/DDBJ databases">
        <authorList>
            <person name="Gilroy R."/>
        </authorList>
    </citation>
    <scope>NUCLEOTIDE SEQUENCE</scope>
    <source>
        <strain evidence="9">4100</strain>
    </source>
</reference>
<dbReference type="Pfam" id="PF03372">
    <property type="entry name" value="Exo_endo_phos"/>
    <property type="match status" value="1"/>
</dbReference>
<organism evidence="9 10">
    <name type="scientific">Candidatus Amulumruptor caecigallinarius</name>
    <dbReference type="NCBI Taxonomy" id="2109911"/>
    <lineage>
        <taxon>Bacteria</taxon>
        <taxon>Pseudomonadati</taxon>
        <taxon>Bacteroidota</taxon>
        <taxon>Bacteroidia</taxon>
        <taxon>Bacteroidales</taxon>
        <taxon>Muribaculaceae</taxon>
        <taxon>Candidatus Amulumruptor</taxon>
    </lineage>
</organism>
<protein>
    <submittedName>
        <fullName evidence="9">Endonuclease/exonuclease/phosphatase family protein</fullName>
    </submittedName>
</protein>
<evidence type="ECO:0000256" key="3">
    <source>
        <dbReference type="ARBA" id="ARBA00022722"/>
    </source>
</evidence>
<dbReference type="Proteomes" id="UP000711407">
    <property type="component" value="Unassembled WGS sequence"/>
</dbReference>
<name>A0A4Q0UBE2_9BACT</name>
<evidence type="ECO:0000256" key="5">
    <source>
        <dbReference type="ARBA" id="ARBA00022763"/>
    </source>
</evidence>
<evidence type="ECO:0000256" key="8">
    <source>
        <dbReference type="ARBA" id="ARBA00023204"/>
    </source>
</evidence>
<keyword evidence="5" id="KW-0227">DNA damage</keyword>
<dbReference type="GO" id="GO:0016787">
    <property type="term" value="F:hydrolase activity"/>
    <property type="evidence" value="ECO:0007669"/>
    <property type="project" value="UniProtKB-KW"/>
</dbReference>
<gene>
    <name evidence="9" type="ORF">K8V47_02555</name>
</gene>
<keyword evidence="6" id="KW-0378">Hydrolase</keyword>
<evidence type="ECO:0000313" key="9">
    <source>
        <dbReference type="EMBL" id="HJE38630.1"/>
    </source>
</evidence>
<evidence type="ECO:0000313" key="10">
    <source>
        <dbReference type="Proteomes" id="UP000711407"/>
    </source>
</evidence>
<dbReference type="GO" id="GO:0004519">
    <property type="term" value="F:endonuclease activity"/>
    <property type="evidence" value="ECO:0007669"/>
    <property type="project" value="UniProtKB-KW"/>
</dbReference>
<keyword evidence="4" id="KW-0479">Metal-binding</keyword>
<evidence type="ECO:0000256" key="7">
    <source>
        <dbReference type="ARBA" id="ARBA00022842"/>
    </source>
</evidence>
<proteinExistence type="predicted"/>
<keyword evidence="7" id="KW-0460">Magnesium</keyword>
<comment type="cofactor">
    <cofactor evidence="2">
        <name>Mg(2+)</name>
        <dbReference type="ChEBI" id="CHEBI:18420"/>
    </cofactor>
</comment>
<dbReference type="InterPro" id="IPR005135">
    <property type="entry name" value="Endo/exonuclease/phosphatase"/>
</dbReference>
<keyword evidence="3" id="KW-0540">Nuclease</keyword>
<dbReference type="PANTHER" id="PTHR15822:SF4">
    <property type="entry name" value="TYROSYL-DNA PHOSPHODIESTERASE 2"/>
    <property type="match status" value="1"/>
</dbReference>
<evidence type="ECO:0000256" key="6">
    <source>
        <dbReference type="ARBA" id="ARBA00022801"/>
    </source>
</evidence>
<dbReference type="PANTHER" id="PTHR15822">
    <property type="entry name" value="TRAF AND TNF RECEPTOR-ASSOCIATED PROTEIN"/>
    <property type="match status" value="1"/>
</dbReference>
<evidence type="ECO:0000256" key="4">
    <source>
        <dbReference type="ARBA" id="ARBA00022723"/>
    </source>
</evidence>
<dbReference type="GO" id="GO:0046872">
    <property type="term" value="F:metal ion binding"/>
    <property type="evidence" value="ECO:0007669"/>
    <property type="project" value="UniProtKB-KW"/>
</dbReference>
<dbReference type="AlphaFoldDB" id="A0A4Q0UBE2"/>
<dbReference type="EMBL" id="DYXT01000017">
    <property type="protein sequence ID" value="HJE38630.1"/>
    <property type="molecule type" value="Genomic_DNA"/>
</dbReference>